<organism evidence="4 5">
    <name type="scientific">Streptomyces luteolus</name>
    <dbReference type="NCBI Taxonomy" id="3043615"/>
    <lineage>
        <taxon>Bacteria</taxon>
        <taxon>Bacillati</taxon>
        <taxon>Actinomycetota</taxon>
        <taxon>Actinomycetes</taxon>
        <taxon>Kitasatosporales</taxon>
        <taxon>Streptomycetaceae</taxon>
        <taxon>Streptomyces</taxon>
    </lineage>
</organism>
<dbReference type="Gene3D" id="1.20.144.10">
    <property type="entry name" value="Phosphatidic acid phosphatase type 2/haloperoxidase"/>
    <property type="match status" value="1"/>
</dbReference>
<comment type="caution">
    <text evidence="4">The sequence shown here is derived from an EMBL/GenBank/DDBJ whole genome shotgun (WGS) entry which is preliminary data.</text>
</comment>
<evidence type="ECO:0000313" key="5">
    <source>
        <dbReference type="Proteomes" id="UP001237105"/>
    </source>
</evidence>
<feature type="transmembrane region" description="Helical" evidence="2">
    <location>
        <begin position="199"/>
        <end position="219"/>
    </location>
</feature>
<dbReference type="Pfam" id="PF01569">
    <property type="entry name" value="PAP2"/>
    <property type="match status" value="1"/>
</dbReference>
<feature type="domain" description="Phosphatidic acid phosphatase type 2/haloperoxidase" evidence="3">
    <location>
        <begin position="162"/>
        <end position="273"/>
    </location>
</feature>
<feature type="transmembrane region" description="Helical" evidence="2">
    <location>
        <begin position="260"/>
        <end position="280"/>
    </location>
</feature>
<dbReference type="InterPro" id="IPR036938">
    <property type="entry name" value="PAP2/HPO_sf"/>
</dbReference>
<dbReference type="InterPro" id="IPR000326">
    <property type="entry name" value="PAP2/HPO"/>
</dbReference>
<dbReference type="EMBL" id="JASCIS010000019">
    <property type="protein sequence ID" value="MDI3420803.1"/>
    <property type="molecule type" value="Genomic_DNA"/>
</dbReference>
<feature type="transmembrane region" description="Helical" evidence="2">
    <location>
        <begin position="129"/>
        <end position="148"/>
    </location>
</feature>
<dbReference type="Proteomes" id="UP001237105">
    <property type="component" value="Unassembled WGS sequence"/>
</dbReference>
<keyword evidence="2" id="KW-0472">Membrane</keyword>
<feature type="region of interest" description="Disordered" evidence="1">
    <location>
        <begin position="1"/>
        <end position="72"/>
    </location>
</feature>
<sequence>MRETPRSQETAGDTGSERPQLRPGRALAHTAGGSDSGNPHRSDSRPPQTPRGVRHTGPHGRPGTTPPVPGRPTPFPRLLAVLAVLGLGFALISWQVAAYGPLREADERLGRLVRHSGFPDGAAELLADLGNLTVAPVVLAVAALYAAVRARRAAEARWWLGPLCAALALAAVPLLVGPLKALFARPGPPGMSGSDSAGFYPSGHAATAIVAYGAAALLVRPWLRSPLPRRGLAVGCGLLVAACGFGLVRRGYHWPLDAVASWLLGGLLLVAMTLAGRWGAGPAEEN</sequence>
<reference evidence="4 5" key="1">
    <citation type="submission" date="2023-05" db="EMBL/GenBank/DDBJ databases">
        <title>Draft genome sequence of Streptomyces sp. B-S-A12 isolated from a cave soil in Thailand.</title>
        <authorList>
            <person name="Chamroensaksri N."/>
            <person name="Muangham S."/>
        </authorList>
    </citation>
    <scope>NUCLEOTIDE SEQUENCE [LARGE SCALE GENOMIC DNA]</scope>
    <source>
        <strain evidence="4 5">B-S-A12</strain>
    </source>
</reference>
<protein>
    <submittedName>
        <fullName evidence="4">Phosphatase PAP2 family protein</fullName>
    </submittedName>
</protein>
<feature type="transmembrane region" description="Helical" evidence="2">
    <location>
        <begin position="160"/>
        <end position="179"/>
    </location>
</feature>
<evidence type="ECO:0000256" key="2">
    <source>
        <dbReference type="SAM" id="Phobius"/>
    </source>
</evidence>
<feature type="transmembrane region" description="Helical" evidence="2">
    <location>
        <begin position="78"/>
        <end position="97"/>
    </location>
</feature>
<keyword evidence="2" id="KW-1133">Transmembrane helix</keyword>
<keyword evidence="2" id="KW-0812">Transmembrane</keyword>
<evidence type="ECO:0000256" key="1">
    <source>
        <dbReference type="SAM" id="MobiDB-lite"/>
    </source>
</evidence>
<dbReference type="SMART" id="SM00014">
    <property type="entry name" value="acidPPc"/>
    <property type="match status" value="1"/>
</dbReference>
<gene>
    <name evidence="4" type="ORF">QIT00_19960</name>
</gene>
<feature type="transmembrane region" description="Helical" evidence="2">
    <location>
        <begin position="231"/>
        <end position="248"/>
    </location>
</feature>
<dbReference type="SUPFAM" id="SSF48317">
    <property type="entry name" value="Acid phosphatase/Vanadium-dependent haloperoxidase"/>
    <property type="match status" value="1"/>
</dbReference>
<evidence type="ECO:0000313" key="4">
    <source>
        <dbReference type="EMBL" id="MDI3420803.1"/>
    </source>
</evidence>
<name>A0ABT6T095_9ACTN</name>
<evidence type="ECO:0000259" key="3">
    <source>
        <dbReference type="SMART" id="SM00014"/>
    </source>
</evidence>
<keyword evidence="5" id="KW-1185">Reference proteome</keyword>
<proteinExistence type="predicted"/>
<accession>A0ABT6T095</accession>